<dbReference type="Proteomes" id="UP001642520">
    <property type="component" value="Unassembled WGS sequence"/>
</dbReference>
<evidence type="ECO:0000256" key="7">
    <source>
        <dbReference type="ARBA" id="ARBA00035273"/>
    </source>
</evidence>
<reference evidence="9 10" key="1">
    <citation type="submission" date="2024-08" db="EMBL/GenBank/DDBJ databases">
        <authorList>
            <person name="Will J Nash"/>
            <person name="Angela Man"/>
            <person name="Seanna McTaggart"/>
            <person name="Kendall Baker"/>
            <person name="Tom Barker"/>
            <person name="Leah Catchpole"/>
            <person name="Alex Durrant"/>
            <person name="Karim Gharbi"/>
            <person name="Naomi Irish"/>
            <person name="Gemy Kaithakottil"/>
            <person name="Debby Ku"/>
            <person name="Aaliyah Providence"/>
            <person name="Felix Shaw"/>
            <person name="David Swarbreck"/>
            <person name="Chris Watkins"/>
            <person name="Ann M. McCartney"/>
            <person name="Giulio Formenti"/>
            <person name="Alice Mouton"/>
            <person name="Noel Vella"/>
            <person name="Bjorn M von Reumont"/>
            <person name="Adriana Vella"/>
            <person name="Wilfried Haerty"/>
        </authorList>
    </citation>
    <scope>NUCLEOTIDE SEQUENCE [LARGE SCALE GENOMIC DNA]</scope>
</reference>
<evidence type="ECO:0000256" key="1">
    <source>
        <dbReference type="ARBA" id="ARBA00004173"/>
    </source>
</evidence>
<protein>
    <recommendedName>
        <fullName evidence="7">Large ribosomal subunit protein bL35m</fullName>
    </recommendedName>
    <alternativeName>
        <fullName evidence="8">39S ribosomal protein L35, mitochondrial</fullName>
    </alternativeName>
</protein>
<gene>
    <name evidence="9" type="ORF">XYLVIOL_LOCUS2961</name>
</gene>
<evidence type="ECO:0000256" key="5">
    <source>
        <dbReference type="ARBA" id="ARBA00023128"/>
    </source>
</evidence>
<evidence type="ECO:0000256" key="3">
    <source>
        <dbReference type="ARBA" id="ARBA00022946"/>
    </source>
</evidence>
<keyword evidence="5" id="KW-0496">Mitochondrion</keyword>
<keyword evidence="10" id="KW-1185">Reference proteome</keyword>
<comment type="caution">
    <text evidence="9">The sequence shown here is derived from an EMBL/GenBank/DDBJ whole genome shotgun (WGS) entry which is preliminary data.</text>
</comment>
<dbReference type="EMBL" id="CAXAJV020001288">
    <property type="protein sequence ID" value="CAL7937889.1"/>
    <property type="molecule type" value="Genomic_DNA"/>
</dbReference>
<evidence type="ECO:0000313" key="10">
    <source>
        <dbReference type="Proteomes" id="UP001642520"/>
    </source>
</evidence>
<evidence type="ECO:0000256" key="8">
    <source>
        <dbReference type="ARBA" id="ARBA00035418"/>
    </source>
</evidence>
<proteinExistence type="inferred from homology"/>
<evidence type="ECO:0000256" key="2">
    <source>
        <dbReference type="ARBA" id="ARBA00006598"/>
    </source>
</evidence>
<dbReference type="InterPro" id="IPR019338">
    <property type="entry name" value="Ribosomal_bL35m"/>
</dbReference>
<sequence>MQPKEKGNDGTKQLVTDGTRRKRRMLRIVNTAIRGVALRTNVTGLTNSLISNSKFPVTQFNKQRFFGAFSSTINKWNNVGSIKQNAILGQTEVNSAVPTTLSPTTTSVRTVIKFSRVKGKRKTVKAVVQRFYRLNWGIWIRTRAGSKKRLWTKSRKTKYNAKQHVFCNATQSTLLDKMVTRFWKRPHFYVDDPYNPYHIREEFPFTRRKPQPL</sequence>
<dbReference type="InterPro" id="IPR021137">
    <property type="entry name" value="Ribosomal_bL35-like"/>
</dbReference>
<comment type="similarity">
    <text evidence="2">Belongs to the bacterial ribosomal protein bL35 family.</text>
</comment>
<dbReference type="PANTHER" id="PTHR15909:SF0">
    <property type="entry name" value="LARGE RIBOSOMAL SUBUNIT PROTEIN BL35M"/>
    <property type="match status" value="1"/>
</dbReference>
<evidence type="ECO:0000256" key="4">
    <source>
        <dbReference type="ARBA" id="ARBA00022980"/>
    </source>
</evidence>
<dbReference type="Pfam" id="PF01632">
    <property type="entry name" value="Ribosomal_L35p"/>
    <property type="match status" value="1"/>
</dbReference>
<keyword evidence="4" id="KW-0689">Ribosomal protein</keyword>
<keyword evidence="3" id="KW-0809">Transit peptide</keyword>
<keyword evidence="6" id="KW-0687">Ribonucleoprotein</keyword>
<dbReference type="SUPFAM" id="SSF143034">
    <property type="entry name" value="L35p-like"/>
    <property type="match status" value="1"/>
</dbReference>
<name>A0ABP1NDA4_XYLVO</name>
<evidence type="ECO:0000256" key="6">
    <source>
        <dbReference type="ARBA" id="ARBA00023274"/>
    </source>
</evidence>
<accession>A0ABP1NDA4</accession>
<dbReference type="InterPro" id="IPR037229">
    <property type="entry name" value="Ribosomal_bL35_sf"/>
</dbReference>
<dbReference type="PANTHER" id="PTHR15909">
    <property type="entry name" value="39S RIBOSOMAL PROTEIN L35, MITOCHONDRIAL"/>
    <property type="match status" value="1"/>
</dbReference>
<evidence type="ECO:0000313" key="9">
    <source>
        <dbReference type="EMBL" id="CAL7937889.1"/>
    </source>
</evidence>
<organism evidence="9 10">
    <name type="scientific">Xylocopa violacea</name>
    <name type="common">Violet carpenter bee</name>
    <name type="synonym">Apis violacea</name>
    <dbReference type="NCBI Taxonomy" id="135666"/>
    <lineage>
        <taxon>Eukaryota</taxon>
        <taxon>Metazoa</taxon>
        <taxon>Ecdysozoa</taxon>
        <taxon>Arthropoda</taxon>
        <taxon>Hexapoda</taxon>
        <taxon>Insecta</taxon>
        <taxon>Pterygota</taxon>
        <taxon>Neoptera</taxon>
        <taxon>Endopterygota</taxon>
        <taxon>Hymenoptera</taxon>
        <taxon>Apocrita</taxon>
        <taxon>Aculeata</taxon>
        <taxon>Apoidea</taxon>
        <taxon>Anthophila</taxon>
        <taxon>Apidae</taxon>
        <taxon>Xylocopa</taxon>
        <taxon>Xylocopa</taxon>
    </lineage>
</organism>
<comment type="subcellular location">
    <subcellularLocation>
        <location evidence="1">Mitochondrion</location>
    </subcellularLocation>
</comment>